<accession>A0A2U1TMQ7</accession>
<keyword evidence="3" id="KW-1185">Reference proteome</keyword>
<sequence length="101" mass="10684">MKGNKGILANTAMLIFLVFGFSLSGVLICMIGVPLGMIVAFFKTGQLIINLDAVINSALFALKIGGGMGAVSGGGLWVFAKIIDAKKHYSSKSEYNINEKK</sequence>
<protein>
    <submittedName>
        <fullName evidence="2">Uncharacterized protein</fullName>
    </submittedName>
</protein>
<dbReference type="EMBL" id="QDKH01000035">
    <property type="protein sequence ID" value="PWC10707.1"/>
    <property type="molecule type" value="Genomic_DNA"/>
</dbReference>
<keyword evidence="1" id="KW-1133">Transmembrane helix</keyword>
<proteinExistence type="predicted"/>
<comment type="caution">
    <text evidence="2">The sequence shown here is derived from an EMBL/GenBank/DDBJ whole genome shotgun (WGS) entry which is preliminary data.</text>
</comment>
<feature type="transmembrane region" description="Helical" evidence="1">
    <location>
        <begin position="54"/>
        <end position="80"/>
    </location>
</feature>
<keyword evidence="1" id="KW-0812">Transmembrane</keyword>
<feature type="transmembrane region" description="Helical" evidence="1">
    <location>
        <begin position="12"/>
        <end position="42"/>
    </location>
</feature>
<dbReference type="AlphaFoldDB" id="A0A2U1TMQ7"/>
<evidence type="ECO:0000256" key="1">
    <source>
        <dbReference type="SAM" id="Phobius"/>
    </source>
</evidence>
<organism evidence="2 3">
    <name type="scientific">Brenneria corticis</name>
    <dbReference type="NCBI Taxonomy" id="2173106"/>
    <lineage>
        <taxon>Bacteria</taxon>
        <taxon>Pseudomonadati</taxon>
        <taxon>Pseudomonadota</taxon>
        <taxon>Gammaproteobacteria</taxon>
        <taxon>Enterobacterales</taxon>
        <taxon>Pectobacteriaceae</taxon>
        <taxon>Brenneria</taxon>
    </lineage>
</organism>
<name>A0A2U1TMQ7_9GAMM</name>
<evidence type="ECO:0000313" key="3">
    <source>
        <dbReference type="Proteomes" id="UP000296159"/>
    </source>
</evidence>
<dbReference type="Proteomes" id="UP000296159">
    <property type="component" value="Unassembled WGS sequence"/>
</dbReference>
<reference evidence="2 3" key="1">
    <citation type="submission" date="2018-04" db="EMBL/GenBank/DDBJ databases">
        <title>Brenneria corticis sp.nov.</title>
        <authorList>
            <person name="Li Y."/>
        </authorList>
    </citation>
    <scope>NUCLEOTIDE SEQUENCE [LARGE SCALE GENOMIC DNA]</scope>
    <source>
        <strain evidence="2 3">CFCC 11842</strain>
    </source>
</reference>
<evidence type="ECO:0000313" key="2">
    <source>
        <dbReference type="EMBL" id="PWC10707.1"/>
    </source>
</evidence>
<dbReference type="RefSeq" id="WP_136168359.1">
    <property type="nucleotide sequence ID" value="NZ_KZ819097.1"/>
</dbReference>
<keyword evidence="1" id="KW-0472">Membrane</keyword>
<gene>
    <name evidence="2" type="ORF">DDT56_21225</name>
</gene>